<organism evidence="2 3">
    <name type="scientific">Mesorhabditis belari</name>
    <dbReference type="NCBI Taxonomy" id="2138241"/>
    <lineage>
        <taxon>Eukaryota</taxon>
        <taxon>Metazoa</taxon>
        <taxon>Ecdysozoa</taxon>
        <taxon>Nematoda</taxon>
        <taxon>Chromadorea</taxon>
        <taxon>Rhabditida</taxon>
        <taxon>Rhabditina</taxon>
        <taxon>Rhabditomorpha</taxon>
        <taxon>Rhabditoidea</taxon>
        <taxon>Rhabditidae</taxon>
        <taxon>Mesorhabditinae</taxon>
        <taxon>Mesorhabditis</taxon>
    </lineage>
</organism>
<dbReference type="PANTHER" id="PTHR13664:SF0">
    <property type="entry name" value="BECLIN 1-ASSOCIATED AUTOPHAGY-RELATED KEY REGULATOR"/>
    <property type="match status" value="1"/>
</dbReference>
<dbReference type="WBParaSite" id="MBELARI_LOCUS2536">
    <property type="protein sequence ID" value="MBELARI_LOCUS2536"/>
    <property type="gene ID" value="MBELARI_LOCUS2536"/>
</dbReference>
<dbReference type="AlphaFoldDB" id="A0AAF3ECW7"/>
<dbReference type="GO" id="GO:0035032">
    <property type="term" value="C:phosphatidylinositol 3-kinase complex, class III"/>
    <property type="evidence" value="ECO:0007669"/>
    <property type="project" value="TreeGrafter"/>
</dbReference>
<accession>A0AAF3ECW7</accession>
<reference evidence="3 4" key="1">
    <citation type="submission" date="2024-02" db="UniProtKB">
        <authorList>
            <consortium name="WormBaseParasite"/>
        </authorList>
    </citation>
    <scope>IDENTIFICATION</scope>
</reference>
<dbReference type="Proteomes" id="UP000887575">
    <property type="component" value="Unassembled WGS sequence"/>
</dbReference>
<evidence type="ECO:0000313" key="2">
    <source>
        <dbReference type="Proteomes" id="UP000887575"/>
    </source>
</evidence>
<dbReference type="GO" id="GO:0000423">
    <property type="term" value="P:mitophagy"/>
    <property type="evidence" value="ECO:0007669"/>
    <property type="project" value="TreeGrafter"/>
</dbReference>
<feature type="compositionally biased region" description="Low complexity" evidence="1">
    <location>
        <begin position="92"/>
        <end position="112"/>
    </location>
</feature>
<dbReference type="GO" id="GO:0097632">
    <property type="term" value="C:extrinsic component of phagophore assembly site membrane"/>
    <property type="evidence" value="ECO:0007669"/>
    <property type="project" value="TreeGrafter"/>
</dbReference>
<dbReference type="GO" id="GO:0009267">
    <property type="term" value="P:cellular response to starvation"/>
    <property type="evidence" value="ECO:0007669"/>
    <property type="project" value="TreeGrafter"/>
</dbReference>
<dbReference type="GO" id="GO:0016240">
    <property type="term" value="P:autophagosome membrane docking"/>
    <property type="evidence" value="ECO:0007669"/>
    <property type="project" value="TreeGrafter"/>
</dbReference>
<sequence>MIEHKTRFATTRPTTAPIPIGCRNFVESGGLGGSPLFSSPQGISSPTDCAITPPGVLTKFDILKTTTRMVSESSSHQAAPTPRVFPPIRTNSTLAHSPTTSSPSPIRTPQSSFPRMCCQRGEARNKLFCKTCTMQKLSFLARKAKILERLQIKKELLAKAEGLINKVYGDDLKVEEIEARVQSLKTQRDAMKANILERRKETENIRAVYTRRVGNLCDKIEAKSPSLENAVVRRDRTEASQNNEIATGRAKLARLRRELMLPLFCIFPVCEVKPIMNTSSDSKPSNADAWAVLQDMLPNGAHDAPIYQVRDAMCCLESQVCRSDLSEAIEKGTLSLPKQFQTQLAAFMFTVQLVTLLAQVNDIVLPHSMSMRDICVWERWSPDLLETDWFKLCHCVYTICLAYQMKPPEIQFLSPHHNLIQLALKVLNGPVETISPQNLDQKEITAAKERLRWRERDHLAEWDTLDDVDDEAF</sequence>
<evidence type="ECO:0000256" key="1">
    <source>
        <dbReference type="SAM" id="MobiDB-lite"/>
    </source>
</evidence>
<dbReference type="GO" id="GO:0035014">
    <property type="term" value="F:phosphatidylinositol 3-kinase regulator activity"/>
    <property type="evidence" value="ECO:0007669"/>
    <property type="project" value="TreeGrafter"/>
</dbReference>
<dbReference type="GO" id="GO:0000045">
    <property type="term" value="P:autophagosome assembly"/>
    <property type="evidence" value="ECO:0007669"/>
    <property type="project" value="TreeGrafter"/>
</dbReference>
<name>A0AAF3ECW7_9BILA</name>
<keyword evidence="2" id="KW-1185">Reference proteome</keyword>
<dbReference type="GO" id="GO:0005776">
    <property type="term" value="C:autophagosome"/>
    <property type="evidence" value="ECO:0007669"/>
    <property type="project" value="TreeGrafter"/>
</dbReference>
<protein>
    <submittedName>
        <fullName evidence="3 4">Uncharacterized protein</fullName>
    </submittedName>
</protein>
<evidence type="ECO:0000313" key="4">
    <source>
        <dbReference type="WBParaSite" id="MBELARI_LOCUS2536"/>
    </source>
</evidence>
<proteinExistence type="predicted"/>
<dbReference type="WBParaSite" id="MBELARI_LOCUS11816">
    <property type="protein sequence ID" value="MBELARI_LOCUS11816"/>
    <property type="gene ID" value="MBELARI_LOCUS11816"/>
</dbReference>
<feature type="region of interest" description="Disordered" evidence="1">
    <location>
        <begin position="71"/>
        <end position="112"/>
    </location>
</feature>
<evidence type="ECO:0000313" key="3">
    <source>
        <dbReference type="WBParaSite" id="MBELARI_LOCUS11816"/>
    </source>
</evidence>
<dbReference type="PANTHER" id="PTHR13664">
    <property type="entry name" value="BECLIN 1-ASSOCIATED AUTOPHAGY-RELATED KEY REGULATOR"/>
    <property type="match status" value="1"/>
</dbReference>
<dbReference type="GO" id="GO:0097629">
    <property type="term" value="C:extrinsic component of omegasome membrane"/>
    <property type="evidence" value="ECO:0007669"/>
    <property type="project" value="TreeGrafter"/>
</dbReference>
<dbReference type="GO" id="GO:0043495">
    <property type="term" value="F:protein-membrane adaptor activity"/>
    <property type="evidence" value="ECO:0007669"/>
    <property type="project" value="TreeGrafter"/>
</dbReference>